<dbReference type="SMART" id="SM00471">
    <property type="entry name" value="HDc"/>
    <property type="match status" value="1"/>
</dbReference>
<dbReference type="GeneID" id="35805326"/>
<dbReference type="InterPro" id="IPR003607">
    <property type="entry name" value="HD/PDEase_dom"/>
</dbReference>
<protein>
    <submittedName>
        <fullName evidence="3">Metal dependent phosphohydrolase</fullName>
    </submittedName>
</protein>
<dbReference type="SUPFAM" id="SSF109604">
    <property type="entry name" value="HD-domain/PDEase-like"/>
    <property type="match status" value="1"/>
</dbReference>
<sequence>MRLVSVNSLKPGDELARPVFTASGKIILNSGVVLKENYIEKFKELGINRVYIDDARFNDVEATQPIDITTRNDVVKVLKSAYTKIHNSEEIDEFAIKDAARKIVDYAREYRDRGISMLSTDVVDEYVVEHSVNVAIITAYIGNRLSYTFNQLCDLVAGALIHDLGRENCAEEKPEHVEIGFEIMRKLRGMSLNSSKVCYEHHENFDGTGYPRKLKGTNISDYARIVRVADYYDNVLHGRENNGVSVMPHQAFEVVLAVSGSILDPDVVQVFRDTIVFYPNGCTVKLSNGLHGVVVRQNMGSPQRPVVRLYNREGIIGDINLLEDLTLFVEDTVLT</sequence>
<dbReference type="InterPro" id="IPR037522">
    <property type="entry name" value="HD_GYP_dom"/>
</dbReference>
<feature type="domain" description="HD" evidence="1">
    <location>
        <begin position="127"/>
        <end position="235"/>
    </location>
</feature>
<dbReference type="RefSeq" id="WP_003517539.1">
    <property type="nucleotide sequence ID" value="NZ_CP013828.1"/>
</dbReference>
<dbReference type="Pfam" id="PF01966">
    <property type="entry name" value="HD"/>
    <property type="match status" value="1"/>
</dbReference>
<dbReference type="PROSITE" id="PS51831">
    <property type="entry name" value="HD"/>
    <property type="match status" value="1"/>
</dbReference>
<dbReference type="EMBL" id="PDBW01000001">
    <property type="protein sequence ID" value="PFH02242.1"/>
    <property type="molecule type" value="Genomic_DNA"/>
</dbReference>
<comment type="caution">
    <text evidence="3">The sequence shown here is derived from an EMBL/GenBank/DDBJ whole genome shotgun (WGS) entry which is preliminary data.</text>
</comment>
<dbReference type="InterPro" id="IPR006674">
    <property type="entry name" value="HD_domain"/>
</dbReference>
<dbReference type="CDD" id="cd00077">
    <property type="entry name" value="HDc"/>
    <property type="match status" value="1"/>
</dbReference>
<accession>A0AB36TEC6</accession>
<evidence type="ECO:0000313" key="4">
    <source>
        <dbReference type="Proteomes" id="UP000223596"/>
    </source>
</evidence>
<evidence type="ECO:0000259" key="2">
    <source>
        <dbReference type="PROSITE" id="PS51832"/>
    </source>
</evidence>
<proteinExistence type="predicted"/>
<reference evidence="3 4" key="1">
    <citation type="submission" date="2017-09" db="EMBL/GenBank/DDBJ databases">
        <title>Evaluation of Pacific Biosciences Sequencing Technology to Finishing C. thermocellum Genome Sequences.</title>
        <authorList>
            <person name="Brown S."/>
        </authorList>
    </citation>
    <scope>NUCLEOTIDE SEQUENCE [LARGE SCALE GENOMIC DNA]</scope>
    <source>
        <strain evidence="3 4">AD2</strain>
    </source>
</reference>
<gene>
    <name evidence="3" type="ORF">M972_111010</name>
</gene>
<dbReference type="Gene3D" id="1.10.3210.10">
    <property type="entry name" value="Hypothetical protein af1432"/>
    <property type="match status" value="1"/>
</dbReference>
<name>A0AB36TEC6_ACETH</name>
<feature type="domain" description="HD-GYP" evidence="2">
    <location>
        <begin position="77"/>
        <end position="287"/>
    </location>
</feature>
<evidence type="ECO:0000313" key="3">
    <source>
        <dbReference type="EMBL" id="PFH02242.1"/>
    </source>
</evidence>
<dbReference type="AlphaFoldDB" id="A0AB36TEC6"/>
<dbReference type="PROSITE" id="PS51832">
    <property type="entry name" value="HD_GYP"/>
    <property type="match status" value="1"/>
</dbReference>
<dbReference type="PANTHER" id="PTHR43155">
    <property type="entry name" value="CYCLIC DI-GMP PHOSPHODIESTERASE PA4108-RELATED"/>
    <property type="match status" value="1"/>
</dbReference>
<dbReference type="PANTHER" id="PTHR43155:SF2">
    <property type="entry name" value="CYCLIC DI-GMP PHOSPHODIESTERASE PA4108"/>
    <property type="match status" value="1"/>
</dbReference>
<dbReference type="Proteomes" id="UP000223596">
    <property type="component" value="Unassembled WGS sequence"/>
</dbReference>
<organism evidence="3 4">
    <name type="scientific">Acetivibrio thermocellus AD2</name>
    <dbReference type="NCBI Taxonomy" id="1138384"/>
    <lineage>
        <taxon>Bacteria</taxon>
        <taxon>Bacillati</taxon>
        <taxon>Bacillota</taxon>
        <taxon>Clostridia</taxon>
        <taxon>Eubacteriales</taxon>
        <taxon>Oscillospiraceae</taxon>
        <taxon>Acetivibrio</taxon>
    </lineage>
</organism>
<evidence type="ECO:0000259" key="1">
    <source>
        <dbReference type="PROSITE" id="PS51831"/>
    </source>
</evidence>